<name>A0ABD6D9Y7_9EURY</name>
<dbReference type="AlphaFoldDB" id="A0ABD6D9Y7"/>
<evidence type="ECO:0000259" key="2">
    <source>
        <dbReference type="Pfam" id="PF25942"/>
    </source>
</evidence>
<dbReference type="Proteomes" id="UP001597052">
    <property type="component" value="Unassembled WGS sequence"/>
</dbReference>
<feature type="domain" description="Ig-like" evidence="2">
    <location>
        <begin position="150"/>
        <end position="229"/>
    </location>
</feature>
<evidence type="ECO:0000313" key="3">
    <source>
        <dbReference type="EMBL" id="MFD1643042.1"/>
    </source>
</evidence>
<feature type="region of interest" description="Disordered" evidence="1">
    <location>
        <begin position="24"/>
        <end position="57"/>
    </location>
</feature>
<sequence>MRRRLVLGAVGSLGGWSLSGCLDSAAEADGTSSSNTSIDESEDGSENDPENGTDQQTYEQCHFVSVNYTSLPEPIKPEVRAALDDGQYESDELRFDEAVDPDRSYIIDDGTPYEPTVTTDGESRRLELQEADVVRQPEPAKIAVENRAERNHEVRIELTDGDETLVDETLRLDPDEDREIEATDAFGSYELVAETLTGHRETDRFGFSVGDSAFDGSVTVSEDGIFVTQEIADQAPCWS</sequence>
<dbReference type="InterPro" id="IPR058929">
    <property type="entry name" value="Ig_halo"/>
</dbReference>
<evidence type="ECO:0000313" key="4">
    <source>
        <dbReference type="Proteomes" id="UP001597052"/>
    </source>
</evidence>
<dbReference type="EMBL" id="JBHUDM010000004">
    <property type="protein sequence ID" value="MFD1643042.1"/>
    <property type="molecule type" value="Genomic_DNA"/>
</dbReference>
<protein>
    <recommendedName>
        <fullName evidence="2">Ig-like domain-containing protein</fullName>
    </recommendedName>
</protein>
<dbReference type="PROSITE" id="PS51257">
    <property type="entry name" value="PROKAR_LIPOPROTEIN"/>
    <property type="match status" value="1"/>
</dbReference>
<dbReference type="RefSeq" id="WP_256396430.1">
    <property type="nucleotide sequence ID" value="NZ_JANHDJ010000004.1"/>
</dbReference>
<reference evidence="3 4" key="1">
    <citation type="journal article" date="2019" name="Int. J. Syst. Evol. Microbiol.">
        <title>The Global Catalogue of Microorganisms (GCM) 10K type strain sequencing project: providing services to taxonomists for standard genome sequencing and annotation.</title>
        <authorList>
            <consortium name="The Broad Institute Genomics Platform"/>
            <consortium name="The Broad Institute Genome Sequencing Center for Infectious Disease"/>
            <person name="Wu L."/>
            <person name="Ma J."/>
        </authorList>
    </citation>
    <scope>NUCLEOTIDE SEQUENCE [LARGE SCALE GENOMIC DNA]</scope>
    <source>
        <strain evidence="3 4">CGMCC 1.10593</strain>
    </source>
</reference>
<organism evidence="3 4">
    <name type="scientific">Halohasta litorea</name>
    <dbReference type="NCBI Taxonomy" id="869891"/>
    <lineage>
        <taxon>Archaea</taxon>
        <taxon>Methanobacteriati</taxon>
        <taxon>Methanobacteriota</taxon>
        <taxon>Stenosarchaea group</taxon>
        <taxon>Halobacteria</taxon>
        <taxon>Halobacteriales</taxon>
        <taxon>Haloferacaceae</taxon>
        <taxon>Halohasta</taxon>
    </lineage>
</organism>
<accession>A0ABD6D9Y7</accession>
<proteinExistence type="predicted"/>
<keyword evidence="4" id="KW-1185">Reference proteome</keyword>
<feature type="compositionally biased region" description="Acidic residues" evidence="1">
    <location>
        <begin position="39"/>
        <end position="51"/>
    </location>
</feature>
<evidence type="ECO:0000256" key="1">
    <source>
        <dbReference type="SAM" id="MobiDB-lite"/>
    </source>
</evidence>
<gene>
    <name evidence="3" type="ORF">ACFSBW_14290</name>
</gene>
<dbReference type="Pfam" id="PF25942">
    <property type="entry name" value="Ig_halo"/>
    <property type="match status" value="1"/>
</dbReference>
<comment type="caution">
    <text evidence="3">The sequence shown here is derived from an EMBL/GenBank/DDBJ whole genome shotgun (WGS) entry which is preliminary data.</text>
</comment>